<comment type="caution">
    <text evidence="1">The sequence shown here is derived from an EMBL/GenBank/DDBJ whole genome shotgun (WGS) entry which is preliminary data.</text>
</comment>
<reference evidence="2" key="1">
    <citation type="journal article" date="2019" name="Int. J. Syst. Evol. Microbiol.">
        <title>The Global Catalogue of Microorganisms (GCM) 10K type strain sequencing project: providing services to taxonomists for standard genome sequencing and annotation.</title>
        <authorList>
            <consortium name="The Broad Institute Genomics Platform"/>
            <consortium name="The Broad Institute Genome Sequencing Center for Infectious Disease"/>
            <person name="Wu L."/>
            <person name="Ma J."/>
        </authorList>
    </citation>
    <scope>NUCLEOTIDE SEQUENCE [LARGE SCALE GENOMIC DNA]</scope>
    <source>
        <strain evidence="2">CECT 7297</strain>
    </source>
</reference>
<gene>
    <name evidence="1" type="ORF">ACFOZ5_11325</name>
</gene>
<proteinExistence type="predicted"/>
<evidence type="ECO:0000313" key="1">
    <source>
        <dbReference type="EMBL" id="MFC4259621.1"/>
    </source>
</evidence>
<keyword evidence="2" id="KW-1185">Reference proteome</keyword>
<organism evidence="1 2">
    <name type="scientific">Marinobacter lacisalsi</name>
    <dbReference type="NCBI Taxonomy" id="475979"/>
    <lineage>
        <taxon>Bacteria</taxon>
        <taxon>Pseudomonadati</taxon>
        <taxon>Pseudomonadota</taxon>
        <taxon>Gammaproteobacteria</taxon>
        <taxon>Pseudomonadales</taxon>
        <taxon>Marinobacteraceae</taxon>
        <taxon>Marinobacter</taxon>
    </lineage>
</organism>
<dbReference type="Proteomes" id="UP001595798">
    <property type="component" value="Unassembled WGS sequence"/>
</dbReference>
<dbReference type="EMBL" id="JBHSDI010000014">
    <property type="protein sequence ID" value="MFC4259621.1"/>
    <property type="molecule type" value="Genomic_DNA"/>
</dbReference>
<sequence>MIILLAILGGAIGAVFGPVGFIAGAAFGAALASSILDDDDDLDRFDHEDSALADSEPNNGFMDECHINPATGLPMAHGGIGGFDVGGNPFGFDLSPDGIDISFSSIDDDPFCNDLNDSF</sequence>
<accession>A0ABV8QHH3</accession>
<dbReference type="RefSeq" id="WP_379887334.1">
    <property type="nucleotide sequence ID" value="NZ_JBHSDI010000014.1"/>
</dbReference>
<name>A0ABV8QHH3_9GAMM</name>
<protein>
    <recommendedName>
        <fullName evidence="3">Glycine zipper domain-containing protein</fullName>
    </recommendedName>
</protein>
<evidence type="ECO:0000313" key="2">
    <source>
        <dbReference type="Proteomes" id="UP001595798"/>
    </source>
</evidence>
<evidence type="ECO:0008006" key="3">
    <source>
        <dbReference type="Google" id="ProtNLM"/>
    </source>
</evidence>